<feature type="modified residue" description="N6-(pyridoxal phosphate)lysine" evidence="2">
    <location>
        <position position="143"/>
    </location>
</feature>
<comment type="similarity">
    <text evidence="2 3">Belongs to the pyridoxal phosphate-binding protein YggS/PROSC family.</text>
</comment>
<dbReference type="HAMAP" id="MF_02087">
    <property type="entry name" value="PLP_homeostasis"/>
    <property type="match status" value="1"/>
</dbReference>
<organism evidence="5 6">
    <name type="scientific">Orbilia ellipsospora</name>
    <dbReference type="NCBI Taxonomy" id="2528407"/>
    <lineage>
        <taxon>Eukaryota</taxon>
        <taxon>Fungi</taxon>
        <taxon>Dikarya</taxon>
        <taxon>Ascomycota</taxon>
        <taxon>Pezizomycotina</taxon>
        <taxon>Orbiliomycetes</taxon>
        <taxon>Orbiliales</taxon>
        <taxon>Orbiliaceae</taxon>
        <taxon>Orbilia</taxon>
    </lineage>
</organism>
<evidence type="ECO:0000313" key="5">
    <source>
        <dbReference type="EMBL" id="KAK6543359.1"/>
    </source>
</evidence>
<dbReference type="SUPFAM" id="SSF51419">
    <property type="entry name" value="PLP-binding barrel"/>
    <property type="match status" value="1"/>
</dbReference>
<keyword evidence="1 2" id="KW-0663">Pyridoxal phosphate</keyword>
<name>A0AAV9XQ86_9PEZI</name>
<comment type="function">
    <text evidence="2">Pyridoxal 5'-phosphate (PLP)-binding protein, which may be involved in intracellular homeostatic regulation of pyridoxal 5'-phosphate (PLP), the active form of vitamin B6.</text>
</comment>
<dbReference type="FunFam" id="3.20.20.10:FF:000018">
    <property type="entry name" value="Pyridoxal phosphate homeostasis protein"/>
    <property type="match status" value="1"/>
</dbReference>
<proteinExistence type="inferred from homology"/>
<reference evidence="5 6" key="1">
    <citation type="submission" date="2019-10" db="EMBL/GenBank/DDBJ databases">
        <authorList>
            <person name="Palmer J.M."/>
        </authorList>
    </citation>
    <scope>NUCLEOTIDE SEQUENCE [LARGE SCALE GENOMIC DNA]</scope>
    <source>
        <strain evidence="5 6">TWF694</strain>
    </source>
</reference>
<evidence type="ECO:0000256" key="3">
    <source>
        <dbReference type="RuleBase" id="RU004514"/>
    </source>
</evidence>
<dbReference type="AlphaFoldDB" id="A0AAV9XQ86"/>
<dbReference type="EMBL" id="JAVHJO010000001">
    <property type="protein sequence ID" value="KAK6543359.1"/>
    <property type="molecule type" value="Genomic_DNA"/>
</dbReference>
<dbReference type="PANTHER" id="PTHR10146">
    <property type="entry name" value="PROLINE SYNTHETASE CO-TRANSCRIBED BACTERIAL HOMOLOG PROTEIN"/>
    <property type="match status" value="1"/>
</dbReference>
<dbReference type="InterPro" id="IPR029066">
    <property type="entry name" value="PLP-binding_barrel"/>
</dbReference>
<dbReference type="Gene3D" id="3.20.20.10">
    <property type="entry name" value="Alanine racemase"/>
    <property type="match status" value="1"/>
</dbReference>
<comment type="caution">
    <text evidence="5">The sequence shown here is derived from an EMBL/GenBank/DDBJ whole genome shotgun (WGS) entry which is preliminary data.</text>
</comment>
<feature type="domain" description="Alanine racemase N-terminal" evidence="4">
    <location>
        <begin position="147"/>
        <end position="348"/>
    </location>
</feature>
<dbReference type="Proteomes" id="UP001365542">
    <property type="component" value="Unassembled WGS sequence"/>
</dbReference>
<dbReference type="Pfam" id="PF01168">
    <property type="entry name" value="Ala_racemase_N"/>
    <property type="match status" value="1"/>
</dbReference>
<evidence type="ECO:0000259" key="4">
    <source>
        <dbReference type="Pfam" id="PF01168"/>
    </source>
</evidence>
<dbReference type="InterPro" id="IPR001608">
    <property type="entry name" value="Ala_racemase_N"/>
</dbReference>
<gene>
    <name evidence="5" type="ORF">TWF694_000108</name>
</gene>
<dbReference type="NCBIfam" id="TIGR00044">
    <property type="entry name" value="YggS family pyridoxal phosphate-dependent enzyme"/>
    <property type="match status" value="1"/>
</dbReference>
<keyword evidence="6" id="KW-1185">Reference proteome</keyword>
<evidence type="ECO:0000313" key="6">
    <source>
        <dbReference type="Proteomes" id="UP001365542"/>
    </source>
</evidence>
<dbReference type="PANTHER" id="PTHR10146:SF14">
    <property type="entry name" value="PYRIDOXAL PHOSPHATE HOMEOSTASIS PROTEIN"/>
    <property type="match status" value="1"/>
</dbReference>
<protein>
    <recommendedName>
        <fullName evidence="2">Pyridoxal phosphate homeostasis protein</fullName>
        <shortName evidence="2">PLP homeostasis protein</shortName>
    </recommendedName>
</protein>
<dbReference type="GO" id="GO:0030170">
    <property type="term" value="F:pyridoxal phosphate binding"/>
    <property type="evidence" value="ECO:0007669"/>
    <property type="project" value="UniProtKB-UniRule"/>
</dbReference>
<evidence type="ECO:0000256" key="2">
    <source>
        <dbReference type="HAMAP-Rule" id="MF_03225"/>
    </source>
</evidence>
<sequence>MRLATPRYQRSLFSCRYRAPYLPLLRFSRTYSYGTGRPLISFSPAKSKEISFESLVPSTRTCLPPELSRRNRMADAEYEPGSEAADAVLASLKDKLQKDADAKERAQELVLNLQDIQSKIGAAKTATVNHREDDEVLLIAVSKLKPAIDILALHDNGQIHFGENYVQELWKKYPILPPTISWHFIGSLQSSAISKLARIKNLHAVHSIDNAKKAVTLNRMRPDDFPPINVYVQVNTSGEDSKSGLEPSSDELWDTVSTIRKECSKLKFKGLMTIGAIARSQAAKEGEENEDFITLVKVAQEIEERIEREDGEKAILSLSMGMSDDFENAISLGAGCIRVGSSIFGARPKKADATIL</sequence>
<dbReference type="InterPro" id="IPR011078">
    <property type="entry name" value="PyrdxlP_homeostasis"/>
</dbReference>
<accession>A0AAV9XQ86</accession>
<evidence type="ECO:0000256" key="1">
    <source>
        <dbReference type="ARBA" id="ARBA00022898"/>
    </source>
</evidence>